<dbReference type="GeneID" id="19154798"/>
<protein>
    <submittedName>
        <fullName evidence="2">Uncharacterized protein</fullName>
    </submittedName>
</protein>
<name>W6YLD7_COCC2</name>
<dbReference type="OrthoDB" id="3682307at2759"/>
<keyword evidence="1" id="KW-0472">Membrane</keyword>
<dbReference type="Proteomes" id="UP000053841">
    <property type="component" value="Unassembled WGS sequence"/>
</dbReference>
<reference evidence="2 3" key="1">
    <citation type="journal article" date="2013" name="PLoS Genet.">
        <title>Comparative genome structure, secondary metabolite, and effector coding capacity across Cochliobolus pathogens.</title>
        <authorList>
            <person name="Condon B.J."/>
            <person name="Leng Y."/>
            <person name="Wu D."/>
            <person name="Bushley K.E."/>
            <person name="Ohm R.A."/>
            <person name="Otillar R."/>
            <person name="Martin J."/>
            <person name="Schackwitz W."/>
            <person name="Grimwood J."/>
            <person name="MohdZainudin N."/>
            <person name="Xue C."/>
            <person name="Wang R."/>
            <person name="Manning V.A."/>
            <person name="Dhillon B."/>
            <person name="Tu Z.J."/>
            <person name="Steffenson B.J."/>
            <person name="Salamov A."/>
            <person name="Sun H."/>
            <person name="Lowry S."/>
            <person name="LaButti K."/>
            <person name="Han J."/>
            <person name="Copeland A."/>
            <person name="Lindquist E."/>
            <person name="Barry K."/>
            <person name="Schmutz J."/>
            <person name="Baker S.E."/>
            <person name="Ciuffetti L.M."/>
            <person name="Grigoriev I.V."/>
            <person name="Zhong S."/>
            <person name="Turgeon B.G."/>
        </authorList>
    </citation>
    <scope>NUCLEOTIDE SEQUENCE [LARGE SCALE GENOMIC DNA]</scope>
    <source>
        <strain evidence="2 3">26-R-13</strain>
    </source>
</reference>
<dbReference type="EMBL" id="KI964640">
    <property type="protein sequence ID" value="EUC32166.1"/>
    <property type="molecule type" value="Genomic_DNA"/>
</dbReference>
<accession>W6YLD7</accession>
<gene>
    <name evidence="2" type="ORF">COCCADRAFT_99426</name>
</gene>
<keyword evidence="3" id="KW-1185">Reference proteome</keyword>
<dbReference type="AlphaFoldDB" id="W6YLD7"/>
<dbReference type="KEGG" id="bze:COCCADRAFT_99426"/>
<sequence length="88" mass="10071">MSLLLNDEREWVTTLCHASQKGRRSARLDDDLCLLHGNWTSFVAYYDTILLWFLIINRAMSGVKIASMAFEICLTVMCYQPQEAPVGQ</sequence>
<organism evidence="2 3">
    <name type="scientific">Cochliobolus carbonum (strain 26-R-13)</name>
    <name type="common">Maize leaf spot fungus</name>
    <name type="synonym">Bipolaris zeicola</name>
    <dbReference type="NCBI Taxonomy" id="930089"/>
    <lineage>
        <taxon>Eukaryota</taxon>
        <taxon>Fungi</taxon>
        <taxon>Dikarya</taxon>
        <taxon>Ascomycota</taxon>
        <taxon>Pezizomycotina</taxon>
        <taxon>Dothideomycetes</taxon>
        <taxon>Pleosporomycetidae</taxon>
        <taxon>Pleosporales</taxon>
        <taxon>Pleosporineae</taxon>
        <taxon>Pleosporaceae</taxon>
        <taxon>Bipolaris</taxon>
    </lineage>
</organism>
<dbReference type="RefSeq" id="XP_007713526.1">
    <property type="nucleotide sequence ID" value="XM_007715336.1"/>
</dbReference>
<evidence type="ECO:0000313" key="3">
    <source>
        <dbReference type="Proteomes" id="UP000053841"/>
    </source>
</evidence>
<proteinExistence type="predicted"/>
<evidence type="ECO:0000313" key="2">
    <source>
        <dbReference type="EMBL" id="EUC32166.1"/>
    </source>
</evidence>
<keyword evidence="1" id="KW-0812">Transmembrane</keyword>
<evidence type="ECO:0000256" key="1">
    <source>
        <dbReference type="SAM" id="Phobius"/>
    </source>
</evidence>
<dbReference type="HOGENOM" id="CLU_2589565_0_0_1"/>
<feature type="transmembrane region" description="Helical" evidence="1">
    <location>
        <begin position="42"/>
        <end position="60"/>
    </location>
</feature>
<keyword evidence="1" id="KW-1133">Transmembrane helix</keyword>